<evidence type="ECO:0000313" key="2">
    <source>
        <dbReference type="Proteomes" id="UP000268093"/>
    </source>
</evidence>
<sequence length="207" mass="22288">MSEFRFVLPPNASQPQSQTTFLQVRAHYWSVVIASHALNVSNCDDYSLTGLINQKEDIQDEGGKVELDGDDRLSASSFWQLSRHSSQPTTPTPTSNKLLLQPFISHPCTKATPETPTAPTTSLSVAPSYSSLDTPSFLSPAQFILPSTQPQSPDIVVASLSQWACSIKLPSPSPTSWTTATCVKEGASNEDRNAYKAGGGKGALYVK</sequence>
<protein>
    <submittedName>
        <fullName evidence="1">Uncharacterized protein</fullName>
    </submittedName>
</protein>
<gene>
    <name evidence="1" type="ORF">BC936DRAFT_145617</name>
</gene>
<dbReference type="Proteomes" id="UP000268093">
    <property type="component" value="Unassembled WGS sequence"/>
</dbReference>
<comment type="caution">
    <text evidence="1">The sequence shown here is derived from an EMBL/GenBank/DDBJ whole genome shotgun (WGS) entry which is preliminary data.</text>
</comment>
<dbReference type="EMBL" id="RBNI01000044">
    <property type="protein sequence ID" value="RUP52376.1"/>
    <property type="molecule type" value="Genomic_DNA"/>
</dbReference>
<evidence type="ECO:0000313" key="1">
    <source>
        <dbReference type="EMBL" id="RUP52376.1"/>
    </source>
</evidence>
<name>A0A433DNU9_9FUNG</name>
<keyword evidence="2" id="KW-1185">Reference proteome</keyword>
<organism evidence="1 2">
    <name type="scientific">Jimgerdemannia flammicorona</name>
    <dbReference type="NCBI Taxonomy" id="994334"/>
    <lineage>
        <taxon>Eukaryota</taxon>
        <taxon>Fungi</taxon>
        <taxon>Fungi incertae sedis</taxon>
        <taxon>Mucoromycota</taxon>
        <taxon>Mucoromycotina</taxon>
        <taxon>Endogonomycetes</taxon>
        <taxon>Endogonales</taxon>
        <taxon>Endogonaceae</taxon>
        <taxon>Jimgerdemannia</taxon>
    </lineage>
</organism>
<proteinExistence type="predicted"/>
<reference evidence="1 2" key="1">
    <citation type="journal article" date="2018" name="New Phytol.">
        <title>Phylogenomics of Endogonaceae and evolution of mycorrhizas within Mucoromycota.</title>
        <authorList>
            <person name="Chang Y."/>
            <person name="Desiro A."/>
            <person name="Na H."/>
            <person name="Sandor L."/>
            <person name="Lipzen A."/>
            <person name="Clum A."/>
            <person name="Barry K."/>
            <person name="Grigoriev I.V."/>
            <person name="Martin F.M."/>
            <person name="Stajich J.E."/>
            <person name="Smith M.E."/>
            <person name="Bonito G."/>
            <person name="Spatafora J.W."/>
        </authorList>
    </citation>
    <scope>NUCLEOTIDE SEQUENCE [LARGE SCALE GENOMIC DNA]</scope>
    <source>
        <strain evidence="1 2">GMNB39</strain>
    </source>
</reference>
<accession>A0A433DNU9</accession>